<dbReference type="Proteomes" id="UP000035489">
    <property type="component" value="Unassembled WGS sequence"/>
</dbReference>
<dbReference type="OrthoDB" id="7307423at2"/>
<reference evidence="1 2" key="1">
    <citation type="submission" date="2015-05" db="EMBL/GenBank/DDBJ databases">
        <title>Draft genome sequence of Microvirga vignae strain BR3299, a novel nitrogen fixing bacteria isolated from Brazil semi-aired region.</title>
        <authorList>
            <person name="Zilli J.E."/>
            <person name="Passos S.R."/>
            <person name="Leite J."/>
            <person name="Baldani J.I."/>
            <person name="Xavier G.R."/>
            <person name="Rumjaneck N.G."/>
            <person name="Simoes-Araujo J.L."/>
        </authorList>
    </citation>
    <scope>NUCLEOTIDE SEQUENCE [LARGE SCALE GENOMIC DNA]</scope>
    <source>
        <strain evidence="1 2">BR3299</strain>
    </source>
</reference>
<evidence type="ECO:0000313" key="2">
    <source>
        <dbReference type="Proteomes" id="UP000035489"/>
    </source>
</evidence>
<dbReference type="PATRIC" id="fig|1225564.3.peg.3094"/>
<name>A0A0H1RCL7_9HYPH</name>
<comment type="caution">
    <text evidence="1">The sequence shown here is derived from an EMBL/GenBank/DDBJ whole genome shotgun (WGS) entry which is preliminary data.</text>
</comment>
<dbReference type="AlphaFoldDB" id="A0A0H1RCL7"/>
<evidence type="ECO:0000313" key="1">
    <source>
        <dbReference type="EMBL" id="KLK92950.1"/>
    </source>
</evidence>
<keyword evidence="2" id="KW-1185">Reference proteome</keyword>
<protein>
    <submittedName>
        <fullName evidence="1">Uncharacterized protein</fullName>
    </submittedName>
</protein>
<dbReference type="STRING" id="1225564.AA309_11965"/>
<proteinExistence type="predicted"/>
<dbReference type="RefSeq" id="WP_047189247.1">
    <property type="nucleotide sequence ID" value="NZ_LCYG01000028.1"/>
</dbReference>
<gene>
    <name evidence="1" type="ORF">AA309_11965</name>
</gene>
<sequence length="125" mass="13921">MNLVAAIANLRFRWAAVRELNLLDAGEVDALSRDVGLSTERLKQMASYGDAAGGELPRLMRALNLAPERIERRYGNVMRGMSITCSICAKTHHCRRDLDRGQTFAVRSYCPNLEIIEALKSATRA</sequence>
<accession>A0A0H1RCL7</accession>
<dbReference type="EMBL" id="LCYG01000028">
    <property type="protein sequence ID" value="KLK92950.1"/>
    <property type="molecule type" value="Genomic_DNA"/>
</dbReference>
<organism evidence="1 2">
    <name type="scientific">Microvirga vignae</name>
    <dbReference type="NCBI Taxonomy" id="1225564"/>
    <lineage>
        <taxon>Bacteria</taxon>
        <taxon>Pseudomonadati</taxon>
        <taxon>Pseudomonadota</taxon>
        <taxon>Alphaproteobacteria</taxon>
        <taxon>Hyphomicrobiales</taxon>
        <taxon>Methylobacteriaceae</taxon>
        <taxon>Microvirga</taxon>
    </lineage>
</organism>